<proteinExistence type="predicted"/>
<protein>
    <submittedName>
        <fullName evidence="1">Uncharacterized protein</fullName>
    </submittedName>
</protein>
<sequence length="513" mass="57597">ACGPFNQFAILRDAQNLWNTAIYAREQAVICSNSLTDLCTNNSVSVSPLESIIAGKRHCGIFLDIPLSQIDKAAAADTPFFYLIPYDITFSGVLDLNQLNPIFNSFSVLTRNYASLYLQLGVQDFLQDLKIVWLNKSDTIQNRHLAYAMIPPEKPDIVYLLSENEAKPLSYEQYAVRLVNMQNVDDDAKLPQNSISQISDAKFEELEIQNAVSGSMQSIMSFANIKALFMTFAMPQYPTWFFPVLFYNFNLVVDQKNLIPQPYKALTQTTNSQMFDCFVDQDVVSAPSDLYHSLTFENVNVDDKNSFYGYVDAGGDVSANTNIFYNTTLFNGSKATKTLYPNKYMLAWKMATDGSFMRGYNSSKIGARTNIQVILNGNLTKGIVDTTQLNPSQNQNDFKQFIGMRSYPDPHQVALTPIMHYLCDAFIRITFDDNPDPQKSNTPIPSVYYVAYSIGTGGRGATIDPTFHTPSVSVGSTLLPVRTKLSQFALFFIIRMHQFRMSSFGSIINYPIA</sequence>
<dbReference type="Proteomes" id="UP000324800">
    <property type="component" value="Unassembled WGS sequence"/>
</dbReference>
<accession>A0A5J4W838</accession>
<dbReference type="AlphaFoldDB" id="A0A5J4W838"/>
<organism evidence="1 2">
    <name type="scientific">Streblomastix strix</name>
    <dbReference type="NCBI Taxonomy" id="222440"/>
    <lineage>
        <taxon>Eukaryota</taxon>
        <taxon>Metamonada</taxon>
        <taxon>Preaxostyla</taxon>
        <taxon>Oxymonadida</taxon>
        <taxon>Streblomastigidae</taxon>
        <taxon>Streblomastix</taxon>
    </lineage>
</organism>
<comment type="caution">
    <text evidence="1">The sequence shown here is derived from an EMBL/GenBank/DDBJ whole genome shotgun (WGS) entry which is preliminary data.</text>
</comment>
<dbReference type="EMBL" id="SNRW01002999">
    <property type="protein sequence ID" value="KAA6391091.1"/>
    <property type="molecule type" value="Genomic_DNA"/>
</dbReference>
<name>A0A5J4W838_9EUKA</name>
<feature type="non-terminal residue" evidence="1">
    <location>
        <position position="1"/>
    </location>
</feature>
<evidence type="ECO:0000313" key="2">
    <source>
        <dbReference type="Proteomes" id="UP000324800"/>
    </source>
</evidence>
<gene>
    <name evidence="1" type="ORF">EZS28_013381</name>
</gene>
<reference evidence="1 2" key="1">
    <citation type="submission" date="2019-03" db="EMBL/GenBank/DDBJ databases">
        <title>Single cell metagenomics reveals metabolic interactions within the superorganism composed of flagellate Streblomastix strix and complex community of Bacteroidetes bacteria on its surface.</title>
        <authorList>
            <person name="Treitli S.C."/>
            <person name="Kolisko M."/>
            <person name="Husnik F."/>
            <person name="Keeling P."/>
            <person name="Hampl V."/>
        </authorList>
    </citation>
    <scope>NUCLEOTIDE SEQUENCE [LARGE SCALE GENOMIC DNA]</scope>
    <source>
        <strain evidence="1">ST1C</strain>
    </source>
</reference>
<evidence type="ECO:0000313" key="1">
    <source>
        <dbReference type="EMBL" id="KAA6391091.1"/>
    </source>
</evidence>